<proteinExistence type="predicted"/>
<evidence type="ECO:0000313" key="9">
    <source>
        <dbReference type="Proteomes" id="UP001352852"/>
    </source>
</evidence>
<dbReference type="Proteomes" id="UP001352852">
    <property type="component" value="Unassembled WGS sequence"/>
</dbReference>
<feature type="transmembrane region" description="Helical" evidence="6">
    <location>
        <begin position="175"/>
        <end position="195"/>
    </location>
</feature>
<comment type="subcellular location">
    <subcellularLocation>
        <location evidence="1">Membrane</location>
        <topology evidence="1">Multi-pass membrane protein</topology>
    </subcellularLocation>
</comment>
<dbReference type="InterPro" id="IPR013295">
    <property type="entry name" value="MAL"/>
</dbReference>
<comment type="caution">
    <text evidence="8">The sequence shown here is derived from an EMBL/GenBank/DDBJ whole genome shotgun (WGS) entry which is preliminary data.</text>
</comment>
<name>A0ABU7E1T8_9TELE</name>
<reference evidence="8 9" key="1">
    <citation type="submission" date="2021-06" db="EMBL/GenBank/DDBJ databases">
        <authorList>
            <person name="Palmer J.M."/>
        </authorList>
    </citation>
    <scope>NUCLEOTIDE SEQUENCE [LARGE SCALE GENOMIC DNA]</scope>
    <source>
        <strain evidence="8 9">CL_MEX2019</strain>
        <tissue evidence="8">Muscle</tissue>
    </source>
</reference>
<organism evidence="8 9">
    <name type="scientific">Characodon lateralis</name>
    <dbReference type="NCBI Taxonomy" id="208331"/>
    <lineage>
        <taxon>Eukaryota</taxon>
        <taxon>Metazoa</taxon>
        <taxon>Chordata</taxon>
        <taxon>Craniata</taxon>
        <taxon>Vertebrata</taxon>
        <taxon>Euteleostomi</taxon>
        <taxon>Actinopterygii</taxon>
        <taxon>Neopterygii</taxon>
        <taxon>Teleostei</taxon>
        <taxon>Neoteleostei</taxon>
        <taxon>Acanthomorphata</taxon>
        <taxon>Ovalentaria</taxon>
        <taxon>Atherinomorphae</taxon>
        <taxon>Cyprinodontiformes</taxon>
        <taxon>Goodeidae</taxon>
        <taxon>Characodon</taxon>
    </lineage>
</organism>
<feature type="transmembrane region" description="Helical" evidence="6">
    <location>
        <begin position="72"/>
        <end position="89"/>
    </location>
</feature>
<evidence type="ECO:0000313" key="8">
    <source>
        <dbReference type="EMBL" id="MED6281258.1"/>
    </source>
</evidence>
<evidence type="ECO:0000256" key="3">
    <source>
        <dbReference type="ARBA" id="ARBA00022989"/>
    </source>
</evidence>
<dbReference type="PANTHER" id="PTHR22776">
    <property type="entry name" value="MARVEL-CONTAINING POTENTIAL LIPID RAFT-ASSOCIATED PROTEIN"/>
    <property type="match status" value="1"/>
</dbReference>
<keyword evidence="9" id="KW-1185">Reference proteome</keyword>
<feature type="transmembrane region" description="Helical" evidence="6">
    <location>
        <begin position="95"/>
        <end position="122"/>
    </location>
</feature>
<dbReference type="InterPro" id="IPR008253">
    <property type="entry name" value="Marvel"/>
</dbReference>
<accession>A0ABU7E1T8</accession>
<gene>
    <name evidence="8" type="ORF">CHARACLAT_019398</name>
</gene>
<dbReference type="PRINTS" id="PR01884">
    <property type="entry name" value="MALPROTEIN"/>
</dbReference>
<sequence>MTTTNVVLSANIPGREQHFLCCSNSLGKSSQFLCIMDRTAVVPTRRGSSLPQFNTSTSTLAFDQHFTTNAKGILLLAEILSGMLVWILIGGTDYFHLSALCWVMFVAILLWILTICLLVIYLTRAHNRIPQIPWTTLSLCFNCSAAALYLVTAVVDVITVNQAIRGRHNYSCWAASAFFAFLATLCYAGSGYLSYRLWKTKEEEQ</sequence>
<evidence type="ECO:0000256" key="1">
    <source>
        <dbReference type="ARBA" id="ARBA00004141"/>
    </source>
</evidence>
<protein>
    <recommendedName>
        <fullName evidence="7">MARVEL domain-containing protein</fullName>
    </recommendedName>
</protein>
<dbReference type="PROSITE" id="PS51225">
    <property type="entry name" value="MARVEL"/>
    <property type="match status" value="1"/>
</dbReference>
<evidence type="ECO:0000256" key="6">
    <source>
        <dbReference type="SAM" id="Phobius"/>
    </source>
</evidence>
<keyword evidence="3 6" id="KW-1133">Transmembrane helix</keyword>
<dbReference type="InterPro" id="IPR050578">
    <property type="entry name" value="MARVEL-CKLF_proteins"/>
</dbReference>
<dbReference type="EMBL" id="JAHUTJ010042745">
    <property type="protein sequence ID" value="MED6281258.1"/>
    <property type="molecule type" value="Genomic_DNA"/>
</dbReference>
<evidence type="ECO:0000256" key="5">
    <source>
        <dbReference type="PROSITE-ProRule" id="PRU00581"/>
    </source>
</evidence>
<dbReference type="PANTHER" id="PTHR22776:SF10">
    <property type="entry name" value="CKLF-LIKE MARVEL TRANSMEMBRANE DOMAIN-CONTAINING PROTEIN 8"/>
    <property type="match status" value="1"/>
</dbReference>
<keyword evidence="2 5" id="KW-0812">Transmembrane</keyword>
<keyword evidence="4 5" id="KW-0472">Membrane</keyword>
<evidence type="ECO:0000259" key="7">
    <source>
        <dbReference type="PROSITE" id="PS51225"/>
    </source>
</evidence>
<feature type="transmembrane region" description="Helical" evidence="6">
    <location>
        <begin position="134"/>
        <end position="155"/>
    </location>
</feature>
<dbReference type="Pfam" id="PF01284">
    <property type="entry name" value="MARVEL"/>
    <property type="match status" value="1"/>
</dbReference>
<evidence type="ECO:0000256" key="2">
    <source>
        <dbReference type="ARBA" id="ARBA00022692"/>
    </source>
</evidence>
<evidence type="ECO:0000256" key="4">
    <source>
        <dbReference type="ARBA" id="ARBA00023136"/>
    </source>
</evidence>
<feature type="domain" description="MARVEL" evidence="7">
    <location>
        <begin position="66"/>
        <end position="199"/>
    </location>
</feature>